<dbReference type="SUPFAM" id="SSF53335">
    <property type="entry name" value="S-adenosyl-L-methionine-dependent methyltransferases"/>
    <property type="match status" value="1"/>
</dbReference>
<evidence type="ECO:0000313" key="5">
    <source>
        <dbReference type="Proteomes" id="UP000183028"/>
    </source>
</evidence>
<keyword evidence="5" id="KW-1185">Reference proteome</keyword>
<proteinExistence type="inferred from homology"/>
<dbReference type="InterPro" id="IPR003869">
    <property type="entry name" value="Polysac_CapD-like"/>
</dbReference>
<name>A0A1H6VHN6_9FIRM</name>
<protein>
    <submittedName>
        <fullName evidence="4">NDP-sugar epimerase, includes UDP-GlcNAc-inverting 4,6-dehydratase FlaA1 and capsular polysaccharide biosynthesis protein EpsC</fullName>
    </submittedName>
</protein>
<gene>
    <name evidence="4" type="ORF">SAMN04487834_10481</name>
</gene>
<dbReference type="PANTHER" id="PTHR43318:SF1">
    <property type="entry name" value="POLYSACCHARIDE BIOSYNTHESIS PROTEIN EPSC-RELATED"/>
    <property type="match status" value="1"/>
</dbReference>
<dbReference type="InterPro" id="IPR036291">
    <property type="entry name" value="NAD(P)-bd_dom_sf"/>
</dbReference>
<dbReference type="Proteomes" id="UP000183028">
    <property type="component" value="Unassembled WGS sequence"/>
</dbReference>
<evidence type="ECO:0000313" key="4">
    <source>
        <dbReference type="EMBL" id="SEJ04121.1"/>
    </source>
</evidence>
<keyword evidence="2" id="KW-0812">Transmembrane</keyword>
<keyword evidence="2" id="KW-1133">Transmembrane helix</keyword>
<evidence type="ECO:0000256" key="1">
    <source>
        <dbReference type="ARBA" id="ARBA00007430"/>
    </source>
</evidence>
<dbReference type="CDD" id="cd05237">
    <property type="entry name" value="UDP_invert_4-6DH_SDR_e"/>
    <property type="match status" value="1"/>
</dbReference>
<feature type="transmembrane region" description="Helical" evidence="2">
    <location>
        <begin position="137"/>
        <end position="156"/>
    </location>
</feature>
<dbReference type="STRING" id="322505.SAMN04487836_10670"/>
<keyword evidence="2" id="KW-0472">Membrane</keyword>
<evidence type="ECO:0000256" key="2">
    <source>
        <dbReference type="SAM" id="Phobius"/>
    </source>
</evidence>
<dbReference type="AlphaFoldDB" id="A0A1H6VHN6"/>
<evidence type="ECO:0000259" key="3">
    <source>
        <dbReference type="Pfam" id="PF02719"/>
    </source>
</evidence>
<sequence>MEYVTEYQYDESFQLSVFGGIKMFFKLKKEINYVLYQRRALLILVDIICVVLSSFLALFIRQEANIDLWLWNNYMSIWVVDVIISLLFFIFFKLYRSLWLFASIVELKNIVLAIIGADITKYLIINHVLDVRLPYSWYFIEPALLVLLIGGNRFLYRYIRDYRIRKTQQNKNTGSKISKVMIVGAGRAGNVLLREIKNNVNLNKHVVCMIDDNRAKHGTFMNGVPIVGNRDTIADNVNKYDIDEIIIALPRATAMQRKEIIDICKETKCKLKVVPGVYQLIDGEVKVSKLREVEIDDLLGRNPIKVDIKQIASYVKDQVVMVTGGGGSIGSELCLQIAKQNPKQLIIIDIYENNAYQIQKELESLYPELNLIVRIASIRDFNKMKLIFDEFRPEIIYHAAAHKHVPLMEDSPNEAVKNNVFGTLNIVKLADQYHVKHFVQISTDKAVNPTNIMGATKRICEMLIQAYDRHSKTVYTAVRFGNVLGSNGSVIPLFKKQIARGGPVTVTSPDIIRYFMTIPEAVSLVLQAGVYAKGGEIFILDMGEPVKIDDLARNLIKLSGFTPDVEIPIVYTGLRPGEKLYEELLMNEEGLKKTTNGSIFVGKPIDFNEQAFFDQLEELRIHSQNEDPAIKQCVASIVKTYHPSNV</sequence>
<reference evidence="5" key="1">
    <citation type="submission" date="2016-10" db="EMBL/GenBank/DDBJ databases">
        <authorList>
            <person name="Varghese N."/>
        </authorList>
    </citation>
    <scope>NUCLEOTIDE SEQUENCE [LARGE SCALE GENOMIC DNA]</scope>
    <source>
        <strain evidence="5">DSM 20406</strain>
    </source>
</reference>
<feature type="transmembrane region" description="Helical" evidence="2">
    <location>
        <begin position="75"/>
        <end position="95"/>
    </location>
</feature>
<dbReference type="InterPro" id="IPR029063">
    <property type="entry name" value="SAM-dependent_MTases_sf"/>
</dbReference>
<dbReference type="Gene3D" id="3.40.50.720">
    <property type="entry name" value="NAD(P)-binding Rossmann-like Domain"/>
    <property type="match status" value="2"/>
</dbReference>
<dbReference type="InterPro" id="IPR051203">
    <property type="entry name" value="Polysaccharide_Synthase-Rel"/>
</dbReference>
<feature type="transmembrane region" description="Helical" evidence="2">
    <location>
        <begin position="107"/>
        <end position="125"/>
    </location>
</feature>
<organism evidence="4 5">
    <name type="scientific">Sharpea azabuensis</name>
    <dbReference type="NCBI Taxonomy" id="322505"/>
    <lineage>
        <taxon>Bacteria</taxon>
        <taxon>Bacillati</taxon>
        <taxon>Bacillota</taxon>
        <taxon>Erysipelotrichia</taxon>
        <taxon>Erysipelotrichales</taxon>
        <taxon>Coprobacillaceae</taxon>
        <taxon>Sharpea</taxon>
    </lineage>
</organism>
<comment type="similarity">
    <text evidence="1">Belongs to the polysaccharide synthase family.</text>
</comment>
<feature type="transmembrane region" description="Helical" evidence="2">
    <location>
        <begin position="40"/>
        <end position="60"/>
    </location>
</feature>
<accession>A0A1H6VHN6</accession>
<dbReference type="Pfam" id="PF02719">
    <property type="entry name" value="Polysacc_synt_2"/>
    <property type="match status" value="1"/>
</dbReference>
<feature type="domain" description="Polysaccharide biosynthesis protein CapD-like" evidence="3">
    <location>
        <begin position="320"/>
        <end position="602"/>
    </location>
</feature>
<dbReference type="Pfam" id="PF13727">
    <property type="entry name" value="CoA_binding_3"/>
    <property type="match status" value="1"/>
</dbReference>
<dbReference type="PANTHER" id="PTHR43318">
    <property type="entry name" value="UDP-N-ACETYLGLUCOSAMINE 4,6-DEHYDRATASE"/>
    <property type="match status" value="1"/>
</dbReference>
<dbReference type="EMBL" id="FNYK01000048">
    <property type="protein sequence ID" value="SEJ04121.1"/>
    <property type="molecule type" value="Genomic_DNA"/>
</dbReference>
<dbReference type="SUPFAM" id="SSF51735">
    <property type="entry name" value="NAD(P)-binding Rossmann-fold domains"/>
    <property type="match status" value="1"/>
</dbReference>